<keyword evidence="2" id="KW-0689">Ribosomal protein</keyword>
<dbReference type="Gene3D" id="3.30.1330.30">
    <property type="match status" value="1"/>
</dbReference>
<dbReference type="Pfam" id="PF01248">
    <property type="entry name" value="Ribosomal_L7Ae"/>
    <property type="match status" value="1"/>
</dbReference>
<name>M5ADK4_LEVBR</name>
<keyword evidence="2" id="KW-0687">Ribonucleoprotein</keyword>
<reference evidence="2 3" key="1">
    <citation type="journal article" date="2013" name="PLoS ONE">
        <title>Genomic Analysis by Deep Sequencing of the Probiotic Lactobacillus brevis KB290 Harboring Nine Plasmids Reveals Genomic Stability.</title>
        <authorList>
            <person name="Fukao M."/>
            <person name="Oshima K."/>
            <person name="Morita H."/>
            <person name="Toh H."/>
            <person name="Suda W."/>
            <person name="Kim S.W."/>
            <person name="Suzuki S."/>
            <person name="Yakabe T."/>
            <person name="Hattori M."/>
            <person name="Yajima N."/>
        </authorList>
    </citation>
    <scope>NUCLEOTIDE SEQUENCE [LARGE SCALE GENOMIC DNA]</scope>
    <source>
        <strain evidence="2 3">KB290</strain>
    </source>
</reference>
<dbReference type="KEGG" id="lbk:LVISKB_1278"/>
<evidence type="ECO:0000313" key="3">
    <source>
        <dbReference type="Proteomes" id="UP000012042"/>
    </source>
</evidence>
<accession>M5ADK4</accession>
<dbReference type="InterPro" id="IPR004038">
    <property type="entry name" value="Ribosomal_eL8/eL30/eS12/Gad45"/>
</dbReference>
<protein>
    <submittedName>
        <fullName evidence="2">Probable ribosomal protein in infB 5'region</fullName>
    </submittedName>
</protein>
<evidence type="ECO:0000313" key="2">
    <source>
        <dbReference type="EMBL" id="BAN06913.1"/>
    </source>
</evidence>
<dbReference type="SUPFAM" id="SSF55315">
    <property type="entry name" value="L30e-like"/>
    <property type="match status" value="1"/>
</dbReference>
<feature type="domain" description="Ribosomal protein eL8/eL30/eS12/Gadd45" evidence="1">
    <location>
        <begin position="10"/>
        <end position="96"/>
    </location>
</feature>
<dbReference type="PATRIC" id="fig|1001583.3.peg.1263"/>
<evidence type="ECO:0000259" key="1">
    <source>
        <dbReference type="Pfam" id="PF01248"/>
    </source>
</evidence>
<dbReference type="EMBL" id="AP012167">
    <property type="protein sequence ID" value="BAN06913.1"/>
    <property type="molecule type" value="Genomic_DNA"/>
</dbReference>
<proteinExistence type="predicted"/>
<dbReference type="HOGENOM" id="CLU_157804_5_0_9"/>
<gene>
    <name evidence="2" type="ORF">LVISKB_1278</name>
</gene>
<organism evidence="2 3">
    <name type="scientific">Levilactobacillus brevis KB290</name>
    <dbReference type="NCBI Taxonomy" id="1001583"/>
    <lineage>
        <taxon>Bacteria</taxon>
        <taxon>Bacillati</taxon>
        <taxon>Bacillota</taxon>
        <taxon>Bacilli</taxon>
        <taxon>Lactobacillales</taxon>
        <taxon>Lactobacillaceae</taxon>
        <taxon>Levilactobacillus</taxon>
    </lineage>
</organism>
<dbReference type="InterPro" id="IPR029064">
    <property type="entry name" value="Ribosomal_eL30-like_sf"/>
</dbReference>
<dbReference type="GO" id="GO:0005840">
    <property type="term" value="C:ribosome"/>
    <property type="evidence" value="ECO:0007669"/>
    <property type="project" value="UniProtKB-KW"/>
</dbReference>
<dbReference type="Proteomes" id="UP000012042">
    <property type="component" value="Chromosome"/>
</dbReference>
<dbReference type="AlphaFoldDB" id="M5ADK4"/>
<sequence>MTMTNSERALQLLGLVRRAGKLVTGESFVLAAVRDGSAKLVLLASDAGQSNQKQFRDKTTSYHVELNESFSKDQLSTAIGAARTVIAITDAGFARKLQQLLA</sequence>